<proteinExistence type="predicted"/>
<reference evidence="1" key="1">
    <citation type="submission" date="2021-06" db="EMBL/GenBank/DDBJ databases">
        <authorList>
            <person name="Kallberg Y."/>
            <person name="Tangrot J."/>
            <person name="Rosling A."/>
        </authorList>
    </citation>
    <scope>NUCLEOTIDE SEQUENCE</scope>
    <source>
        <strain evidence="1">28 12/20/2015</strain>
    </source>
</reference>
<name>A0ACA9PDQ2_9GLOM</name>
<gene>
    <name evidence="1" type="ORF">SPELUC_LOCUS11501</name>
</gene>
<feature type="non-terminal residue" evidence="1">
    <location>
        <position position="1"/>
    </location>
</feature>
<protein>
    <submittedName>
        <fullName evidence="1">13524_t:CDS:1</fullName>
    </submittedName>
</protein>
<dbReference type="EMBL" id="CAJVPW010024632">
    <property type="protein sequence ID" value="CAG8705565.1"/>
    <property type="molecule type" value="Genomic_DNA"/>
</dbReference>
<evidence type="ECO:0000313" key="2">
    <source>
        <dbReference type="Proteomes" id="UP000789366"/>
    </source>
</evidence>
<sequence length="41" mass="4571">MLELLLFDKLELSISMSLLVLVASSETSMEDIGLEVRGLFK</sequence>
<accession>A0ACA9PDQ2</accession>
<keyword evidence="2" id="KW-1185">Reference proteome</keyword>
<organism evidence="1 2">
    <name type="scientific">Cetraspora pellucida</name>
    <dbReference type="NCBI Taxonomy" id="1433469"/>
    <lineage>
        <taxon>Eukaryota</taxon>
        <taxon>Fungi</taxon>
        <taxon>Fungi incertae sedis</taxon>
        <taxon>Mucoromycota</taxon>
        <taxon>Glomeromycotina</taxon>
        <taxon>Glomeromycetes</taxon>
        <taxon>Diversisporales</taxon>
        <taxon>Gigasporaceae</taxon>
        <taxon>Cetraspora</taxon>
    </lineage>
</organism>
<dbReference type="Proteomes" id="UP000789366">
    <property type="component" value="Unassembled WGS sequence"/>
</dbReference>
<comment type="caution">
    <text evidence="1">The sequence shown here is derived from an EMBL/GenBank/DDBJ whole genome shotgun (WGS) entry which is preliminary data.</text>
</comment>
<evidence type="ECO:0000313" key="1">
    <source>
        <dbReference type="EMBL" id="CAG8705565.1"/>
    </source>
</evidence>